<dbReference type="CDD" id="cd03230">
    <property type="entry name" value="ABC_DR_subfamily_A"/>
    <property type="match status" value="1"/>
</dbReference>
<evidence type="ECO:0000313" key="7">
    <source>
        <dbReference type="EMBL" id="MFF5203219.1"/>
    </source>
</evidence>
<reference evidence="7 8" key="1">
    <citation type="submission" date="2024-10" db="EMBL/GenBank/DDBJ databases">
        <title>The Natural Products Discovery Center: Release of the First 8490 Sequenced Strains for Exploring Actinobacteria Biosynthetic Diversity.</title>
        <authorList>
            <person name="Kalkreuter E."/>
            <person name="Kautsar S.A."/>
            <person name="Yang D."/>
            <person name="Bader C.D."/>
            <person name="Teijaro C.N."/>
            <person name="Fluegel L."/>
            <person name="Davis C.M."/>
            <person name="Simpson J.R."/>
            <person name="Lauterbach L."/>
            <person name="Steele A.D."/>
            <person name="Gui C."/>
            <person name="Meng S."/>
            <person name="Li G."/>
            <person name="Viehrig K."/>
            <person name="Ye F."/>
            <person name="Su P."/>
            <person name="Kiefer A.F."/>
            <person name="Nichols A."/>
            <person name="Cepeda A.J."/>
            <person name="Yan W."/>
            <person name="Fan B."/>
            <person name="Jiang Y."/>
            <person name="Adhikari A."/>
            <person name="Zheng C.-J."/>
            <person name="Schuster L."/>
            <person name="Cowan T.M."/>
            <person name="Smanski M.J."/>
            <person name="Chevrette M.G."/>
            <person name="De Carvalho L.P.S."/>
            <person name="Shen B."/>
        </authorList>
    </citation>
    <scope>NUCLEOTIDE SEQUENCE [LARGE SCALE GENOMIC DNA]</scope>
    <source>
        <strain evidence="7 8">NPDC000140</strain>
    </source>
</reference>
<evidence type="ECO:0000256" key="4">
    <source>
        <dbReference type="ARBA" id="ARBA00022840"/>
    </source>
</evidence>
<dbReference type="SMART" id="SM00382">
    <property type="entry name" value="AAA"/>
    <property type="match status" value="1"/>
</dbReference>
<dbReference type="InterPro" id="IPR017871">
    <property type="entry name" value="ABC_transporter-like_CS"/>
</dbReference>
<dbReference type="PROSITE" id="PS50893">
    <property type="entry name" value="ABC_TRANSPORTER_2"/>
    <property type="match status" value="1"/>
</dbReference>
<dbReference type="InterPro" id="IPR003439">
    <property type="entry name" value="ABC_transporter-like_ATP-bd"/>
</dbReference>
<dbReference type="InterPro" id="IPR003593">
    <property type="entry name" value="AAA+_ATPase"/>
</dbReference>
<name>A0ABW6W480_9ACTN</name>
<sequence>MTSTLTAPDPVRTAPAEPPPVVRVSGLRMSYGTQQVLRGIDFTITQGQIVALLGPNGAGKSTTIEILEGFRLRSAGEVSVLGVDPARGDEAWRARLGIVLQSWRDHGKWRVRELLSHFGSFYRPYATDGVTRPWDVDELLAAVGLTEQADKPIAALSGGQRRRLDIAVGIVGRPEVLFLDEPTVGFDPQARQEFHELLRTLADARMTILLTTHDLHEAEKLADQVLILAGGRIAARGTVAELAREFGGEAEVTWTSGGRAHSARTADVSAFVRQLIQDGAEVDDLRVHRAGLEEIYLSMVAGEEAKR</sequence>
<comment type="caution">
    <text evidence="7">The sequence shown here is derived from an EMBL/GenBank/DDBJ whole genome shotgun (WGS) entry which is preliminary data.</text>
</comment>
<evidence type="ECO:0000256" key="1">
    <source>
        <dbReference type="ARBA" id="ARBA00004202"/>
    </source>
</evidence>
<dbReference type="GeneID" id="95369447"/>
<dbReference type="EMBL" id="JBIAZM010000012">
    <property type="protein sequence ID" value="MFF5203219.1"/>
    <property type="molecule type" value="Genomic_DNA"/>
</dbReference>
<gene>
    <name evidence="7" type="ORF">ACFY3B_26825</name>
</gene>
<evidence type="ECO:0000256" key="2">
    <source>
        <dbReference type="ARBA" id="ARBA00022448"/>
    </source>
</evidence>
<dbReference type="GO" id="GO:0005524">
    <property type="term" value="F:ATP binding"/>
    <property type="evidence" value="ECO:0007669"/>
    <property type="project" value="UniProtKB-KW"/>
</dbReference>
<keyword evidence="5" id="KW-0046">Antibiotic resistance</keyword>
<dbReference type="Pfam" id="PF00005">
    <property type="entry name" value="ABC_tran"/>
    <property type="match status" value="1"/>
</dbReference>
<dbReference type="InterPro" id="IPR027417">
    <property type="entry name" value="P-loop_NTPase"/>
</dbReference>
<dbReference type="Proteomes" id="UP001602287">
    <property type="component" value="Unassembled WGS sequence"/>
</dbReference>
<evidence type="ECO:0000259" key="6">
    <source>
        <dbReference type="PROSITE" id="PS50893"/>
    </source>
</evidence>
<dbReference type="Gene3D" id="3.40.50.300">
    <property type="entry name" value="P-loop containing nucleotide triphosphate hydrolases"/>
    <property type="match status" value="1"/>
</dbReference>
<comment type="subcellular location">
    <subcellularLocation>
        <location evidence="1">Cell membrane</location>
        <topology evidence="1">Peripheral membrane protein</topology>
    </subcellularLocation>
</comment>
<evidence type="ECO:0000256" key="3">
    <source>
        <dbReference type="ARBA" id="ARBA00022741"/>
    </source>
</evidence>
<dbReference type="RefSeq" id="WP_030330378.1">
    <property type="nucleotide sequence ID" value="NZ_JBEZFX010000004.1"/>
</dbReference>
<feature type="domain" description="ABC transporter" evidence="6">
    <location>
        <begin position="22"/>
        <end position="255"/>
    </location>
</feature>
<proteinExistence type="predicted"/>
<keyword evidence="2" id="KW-0813">Transport</keyword>
<evidence type="ECO:0000256" key="5">
    <source>
        <dbReference type="ARBA" id="ARBA00023251"/>
    </source>
</evidence>
<dbReference type="SUPFAM" id="SSF52540">
    <property type="entry name" value="P-loop containing nucleoside triphosphate hydrolases"/>
    <property type="match status" value="1"/>
</dbReference>
<dbReference type="PANTHER" id="PTHR42711:SF17">
    <property type="entry name" value="ABC TRANSPORTER ATP-BINDING PROTEIN"/>
    <property type="match status" value="1"/>
</dbReference>
<accession>A0ABW6W480</accession>
<keyword evidence="4 7" id="KW-0067">ATP-binding</keyword>
<keyword evidence="8" id="KW-1185">Reference proteome</keyword>
<dbReference type="PANTHER" id="PTHR42711">
    <property type="entry name" value="ABC TRANSPORTER ATP-BINDING PROTEIN"/>
    <property type="match status" value="1"/>
</dbReference>
<evidence type="ECO:0000313" key="8">
    <source>
        <dbReference type="Proteomes" id="UP001602287"/>
    </source>
</evidence>
<dbReference type="InterPro" id="IPR050763">
    <property type="entry name" value="ABC_transporter_ATP-binding"/>
</dbReference>
<dbReference type="PROSITE" id="PS00211">
    <property type="entry name" value="ABC_TRANSPORTER_1"/>
    <property type="match status" value="1"/>
</dbReference>
<protein>
    <submittedName>
        <fullName evidence="7">ABC transporter ATP-binding protein</fullName>
    </submittedName>
</protein>
<keyword evidence="3" id="KW-0547">Nucleotide-binding</keyword>
<organism evidence="7 8">
    <name type="scientific">Micromonospora parva</name>
    <dbReference type="NCBI Taxonomy" id="1464048"/>
    <lineage>
        <taxon>Bacteria</taxon>
        <taxon>Bacillati</taxon>
        <taxon>Actinomycetota</taxon>
        <taxon>Actinomycetes</taxon>
        <taxon>Micromonosporales</taxon>
        <taxon>Micromonosporaceae</taxon>
        <taxon>Micromonospora</taxon>
    </lineage>
</organism>